<evidence type="ECO:0000313" key="2">
    <source>
        <dbReference type="EMBL" id="TCL02960.1"/>
    </source>
</evidence>
<evidence type="ECO:0000256" key="1">
    <source>
        <dbReference type="ARBA" id="ARBA00006532"/>
    </source>
</evidence>
<proteinExistence type="inferred from homology"/>
<name>A0A4R1NFR2_9GAMM</name>
<keyword evidence="3" id="KW-1185">Reference proteome</keyword>
<dbReference type="InterPro" id="IPR038530">
    <property type="entry name" value="NiFe-hyd_HybE_sf"/>
</dbReference>
<evidence type="ECO:0000313" key="3">
    <source>
        <dbReference type="Proteomes" id="UP000294555"/>
    </source>
</evidence>
<protein>
    <submittedName>
        <fullName evidence="2">Tat proofreading chaperone HybE</fullName>
    </submittedName>
</protein>
<dbReference type="InterPro" id="IPR023994">
    <property type="entry name" value="NiFe-hyd_HybE"/>
</dbReference>
<sequence length="171" mass="18700">MLEYIPGFEQNPQPLLERLFSRIAAGEMRTLPFYRPQIPVRACGFQRYEQQWIGALLTPWMLSLLVLPGPGQLWPRRPDGSRLALALPCGNITFTLGEIDGDSLGESDGGGQYLSCSLMSPLPAALAAEPAVMLAQQCVRMVLALPVKNADVPADARLRGLFTHVLGQRDA</sequence>
<dbReference type="AlphaFoldDB" id="A0A4R1NFR2"/>
<gene>
    <name evidence="2" type="ORF">EZJ58_1000</name>
</gene>
<dbReference type="OrthoDB" id="6485044at2"/>
<dbReference type="Proteomes" id="UP000294555">
    <property type="component" value="Unassembled WGS sequence"/>
</dbReference>
<comment type="caution">
    <text evidence="2">The sequence shown here is derived from an EMBL/GenBank/DDBJ whole genome shotgun (WGS) entry which is preliminary data.</text>
</comment>
<dbReference type="NCBIfam" id="NF007776">
    <property type="entry name" value="PRK10465.1"/>
    <property type="match status" value="1"/>
</dbReference>
<reference evidence="2 3" key="1">
    <citation type="submission" date="2019-02" db="EMBL/GenBank/DDBJ databases">
        <title>Investigation of anaerobic lignin degradation for improved lignocellulosic biofuels.</title>
        <authorList>
            <person name="Deangelis K."/>
        </authorList>
    </citation>
    <scope>NUCLEOTIDE SEQUENCE [LARGE SCALE GENOMIC DNA]</scope>
    <source>
        <strain evidence="2 3">159R</strain>
    </source>
</reference>
<dbReference type="EMBL" id="SJOI01000001">
    <property type="protein sequence ID" value="TCL02960.1"/>
    <property type="molecule type" value="Genomic_DNA"/>
</dbReference>
<comment type="similarity">
    <text evidence="1">Belongs to the HupJ family.</text>
</comment>
<organism evidence="2 3">
    <name type="scientific">Sodalis ligni</name>
    <dbReference type="NCBI Taxonomy" id="2697027"/>
    <lineage>
        <taxon>Bacteria</taxon>
        <taxon>Pseudomonadati</taxon>
        <taxon>Pseudomonadota</taxon>
        <taxon>Gammaproteobacteria</taxon>
        <taxon>Enterobacterales</taxon>
        <taxon>Bruguierivoracaceae</taxon>
        <taxon>Sodalis</taxon>
    </lineage>
</organism>
<dbReference type="Gene3D" id="3.30.1460.40">
    <property type="entry name" value="[NiFe]-hydrogenase assembly chaperone, HybE"/>
    <property type="match status" value="1"/>
</dbReference>
<dbReference type="NCBIfam" id="TIGR03993">
    <property type="entry name" value="hydrog_HybE"/>
    <property type="match status" value="1"/>
</dbReference>
<dbReference type="Pfam" id="PF11939">
    <property type="entry name" value="NiFe-hyd_HybE"/>
    <property type="match status" value="1"/>
</dbReference>
<dbReference type="RefSeq" id="WP_132921866.1">
    <property type="nucleotide sequence ID" value="NZ_SJOI01000001.1"/>
</dbReference>
<accession>A0A4R1NFR2</accession>